<evidence type="ECO:0000259" key="4">
    <source>
        <dbReference type="PROSITE" id="PS50893"/>
    </source>
</evidence>
<dbReference type="AlphaFoldDB" id="A0A7C4H1L0"/>
<dbReference type="InterPro" id="IPR003439">
    <property type="entry name" value="ABC_transporter-like_ATP-bd"/>
</dbReference>
<evidence type="ECO:0000256" key="3">
    <source>
        <dbReference type="ARBA" id="ARBA00022840"/>
    </source>
</evidence>
<name>A0A7C4H1L0_9CREN</name>
<dbReference type="PANTHER" id="PTHR43230">
    <property type="entry name" value="ABC-TYPE DIPEPTIDE/OLIGOPEPTIDE TRANSPORT SYSTEM, ATPASE COMPONENT"/>
    <property type="match status" value="1"/>
</dbReference>
<accession>A0A7C4H1L0</accession>
<comment type="caution">
    <text evidence="5">The sequence shown here is derived from an EMBL/GenBank/DDBJ whole genome shotgun (WGS) entry which is preliminary data.</text>
</comment>
<sequence>MALLNIKNLTKIYRSGLITHKLILAVDNVNFDIKEGEIVSLVGESGSGKTTTARIILRLLKPTSGSIVFMGKDIWRDLKSKNDLKWYWRNVNGVFQDPFSSFNPTHRIRDDLLRVFNLFEHNYDNETKMNLVREALQSVGLIPEEVLERRPFELSGGMRQRILIARIFLIKPKLVIADEPTSMIDATLRLNILNLFTRLREELKTSIMFITHDLGLATYVSDRILVMYKGRIVEEGTPEEILNNPKHEYTQNLLNSVPKLYTSWFKQL</sequence>
<feature type="domain" description="ABC transporter" evidence="4">
    <location>
        <begin position="4"/>
        <end position="254"/>
    </location>
</feature>
<reference evidence="5" key="1">
    <citation type="journal article" date="2020" name="mSystems">
        <title>Genome- and Community-Level Interaction Insights into Carbon Utilization and Element Cycling Functions of Hydrothermarchaeota in Hydrothermal Sediment.</title>
        <authorList>
            <person name="Zhou Z."/>
            <person name="Liu Y."/>
            <person name="Xu W."/>
            <person name="Pan J."/>
            <person name="Luo Z.H."/>
            <person name="Li M."/>
        </authorList>
    </citation>
    <scope>NUCLEOTIDE SEQUENCE [LARGE SCALE GENOMIC DNA]</scope>
    <source>
        <strain evidence="5">SpSt-658</strain>
    </source>
</reference>
<dbReference type="Pfam" id="PF00005">
    <property type="entry name" value="ABC_tran"/>
    <property type="match status" value="1"/>
</dbReference>
<dbReference type="InterPro" id="IPR017871">
    <property type="entry name" value="ABC_transporter-like_CS"/>
</dbReference>
<dbReference type="SMART" id="SM00382">
    <property type="entry name" value="AAA"/>
    <property type="match status" value="1"/>
</dbReference>
<keyword evidence="1" id="KW-0813">Transport</keyword>
<dbReference type="Gene3D" id="3.40.50.300">
    <property type="entry name" value="P-loop containing nucleotide triphosphate hydrolases"/>
    <property type="match status" value="1"/>
</dbReference>
<evidence type="ECO:0000256" key="1">
    <source>
        <dbReference type="ARBA" id="ARBA00022448"/>
    </source>
</evidence>
<proteinExistence type="predicted"/>
<dbReference type="GO" id="GO:0005524">
    <property type="term" value="F:ATP binding"/>
    <property type="evidence" value="ECO:0007669"/>
    <property type="project" value="UniProtKB-KW"/>
</dbReference>
<dbReference type="PANTHER" id="PTHR43230:SF3">
    <property type="entry name" value="ABC-TYPE DIPEPTIDE_OLIGOPEPTIDE TRANSPORT SYSTEM, ATPASE COMPONENT"/>
    <property type="match status" value="1"/>
</dbReference>
<dbReference type="EMBL" id="DTCA01000020">
    <property type="protein sequence ID" value="HGM06869.1"/>
    <property type="molecule type" value="Genomic_DNA"/>
</dbReference>
<dbReference type="InterPro" id="IPR003593">
    <property type="entry name" value="AAA+_ATPase"/>
</dbReference>
<dbReference type="PROSITE" id="PS00211">
    <property type="entry name" value="ABC_TRANSPORTER_1"/>
    <property type="match status" value="1"/>
</dbReference>
<gene>
    <name evidence="5" type="ORF">ENU31_00465</name>
</gene>
<dbReference type="GO" id="GO:0016887">
    <property type="term" value="F:ATP hydrolysis activity"/>
    <property type="evidence" value="ECO:0007669"/>
    <property type="project" value="InterPro"/>
</dbReference>
<dbReference type="Pfam" id="PF08352">
    <property type="entry name" value="oligo_HPY"/>
    <property type="match status" value="1"/>
</dbReference>
<dbReference type="CDD" id="cd03257">
    <property type="entry name" value="ABC_NikE_OppD_transporters"/>
    <property type="match status" value="1"/>
</dbReference>
<evidence type="ECO:0000256" key="2">
    <source>
        <dbReference type="ARBA" id="ARBA00022741"/>
    </source>
</evidence>
<keyword evidence="3 5" id="KW-0067">ATP-binding</keyword>
<organism evidence="5">
    <name type="scientific">Ignisphaera aggregans</name>
    <dbReference type="NCBI Taxonomy" id="334771"/>
    <lineage>
        <taxon>Archaea</taxon>
        <taxon>Thermoproteota</taxon>
        <taxon>Thermoprotei</taxon>
        <taxon>Desulfurococcales</taxon>
        <taxon>Desulfurococcaceae</taxon>
        <taxon>Ignisphaera</taxon>
    </lineage>
</organism>
<keyword evidence="2" id="KW-0547">Nucleotide-binding</keyword>
<protein>
    <submittedName>
        <fullName evidence="5">ABC transporter ATP-binding protein</fullName>
    </submittedName>
</protein>
<dbReference type="GO" id="GO:0015833">
    <property type="term" value="P:peptide transport"/>
    <property type="evidence" value="ECO:0007669"/>
    <property type="project" value="InterPro"/>
</dbReference>
<evidence type="ECO:0000313" key="5">
    <source>
        <dbReference type="EMBL" id="HGM06869.1"/>
    </source>
</evidence>
<dbReference type="InterPro" id="IPR013563">
    <property type="entry name" value="Oligopep_ABC_C"/>
</dbReference>
<dbReference type="PROSITE" id="PS50893">
    <property type="entry name" value="ABC_TRANSPORTER_2"/>
    <property type="match status" value="1"/>
</dbReference>
<dbReference type="InterPro" id="IPR027417">
    <property type="entry name" value="P-loop_NTPase"/>
</dbReference>
<dbReference type="SUPFAM" id="SSF52540">
    <property type="entry name" value="P-loop containing nucleoside triphosphate hydrolases"/>
    <property type="match status" value="1"/>
</dbReference>